<dbReference type="RefSeq" id="WP_330957390.1">
    <property type="nucleotide sequence ID" value="NZ_JAZGJQ010000001.1"/>
</dbReference>
<dbReference type="EMBL" id="JAZGJQ010000001">
    <property type="protein sequence ID" value="MEE6146627.1"/>
    <property type="molecule type" value="Genomic_DNA"/>
</dbReference>
<dbReference type="Proteomes" id="UP001332931">
    <property type="component" value="Unassembled WGS sequence"/>
</dbReference>
<name>A0ABU7R7P4_9ACTN</name>
<organism evidence="1 2">
    <name type="scientific">Olsenella absiana</name>
    <dbReference type="NCBI Taxonomy" id="3115222"/>
    <lineage>
        <taxon>Bacteria</taxon>
        <taxon>Bacillati</taxon>
        <taxon>Actinomycetota</taxon>
        <taxon>Coriobacteriia</taxon>
        <taxon>Coriobacteriales</taxon>
        <taxon>Atopobiaceae</taxon>
        <taxon>Olsenella</taxon>
    </lineage>
</organism>
<keyword evidence="2" id="KW-1185">Reference proteome</keyword>
<gene>
    <name evidence="1" type="ORF">VXJ25_01250</name>
</gene>
<dbReference type="Pfam" id="PF04245">
    <property type="entry name" value="NA37"/>
    <property type="match status" value="1"/>
</dbReference>
<proteinExistence type="predicted"/>
<comment type="caution">
    <text evidence="1">The sequence shown here is derived from an EMBL/GenBank/DDBJ whole genome shotgun (WGS) entry which is preliminary data.</text>
</comment>
<protein>
    <submittedName>
        <fullName evidence="1">Nucleoid-associated protein</fullName>
    </submittedName>
</protein>
<reference evidence="1 2" key="1">
    <citation type="submission" date="2024-01" db="EMBL/GenBank/DDBJ databases">
        <title>Description of Olsenella sp. nov., isolated from pig feces.</title>
        <authorList>
            <person name="Chang Y.-H."/>
        </authorList>
    </citation>
    <scope>NUCLEOTIDE SEQUENCE [LARGE SCALE GENOMIC DNA]</scope>
    <source>
        <strain evidence="1 2">YH-ols2223</strain>
    </source>
</reference>
<dbReference type="InterPro" id="IPR007358">
    <property type="entry name" value="Nucleoid_associated_NdpA"/>
</dbReference>
<sequence>MLKIRHAILHSFDFETGEKYFSERELDLDEKTTRSYVQRTMHKCLTSADNKHGEFSEGSAFAEELGLYLRGENGFEALSMSIAQWFWEELRRSDDLTNADLLVTDFDEPPSAPGAGAGEQEAAAAFDAEPKRYFALAILPRRQSFLHTVDDVDGHVSNELVRTDATLPTPTQKIDTYAVIDVASMSIDFHDKARTIGGTESFVIPDGLLQCSTQASSREAIETVTRIVEDVAEEYGLNTAETVSRAKALVAQRVERDESFEPEEVGREVFEEQPQVRERYEERYEQTAREESIPDEVPVKRGVANRMAKSHRIRTDTGIDITFPSEYSSNPTYIAFRNDDDGHIEIVIRNIAKIENR</sequence>
<evidence type="ECO:0000313" key="2">
    <source>
        <dbReference type="Proteomes" id="UP001332931"/>
    </source>
</evidence>
<evidence type="ECO:0000313" key="1">
    <source>
        <dbReference type="EMBL" id="MEE6146627.1"/>
    </source>
</evidence>
<accession>A0ABU7R7P4</accession>